<protein>
    <submittedName>
        <fullName evidence="1">Uncharacterized protein</fullName>
    </submittedName>
</protein>
<keyword evidence="2" id="KW-1185">Reference proteome</keyword>
<dbReference type="PANTHER" id="PTHR31424">
    <property type="entry name" value="PROTEIN CBG23806"/>
    <property type="match status" value="1"/>
</dbReference>
<dbReference type="Proteomes" id="UP000276133">
    <property type="component" value="Unassembled WGS sequence"/>
</dbReference>
<proteinExistence type="predicted"/>
<organism evidence="1 2">
    <name type="scientific">Brachionus plicatilis</name>
    <name type="common">Marine rotifer</name>
    <name type="synonym">Brachionus muelleri</name>
    <dbReference type="NCBI Taxonomy" id="10195"/>
    <lineage>
        <taxon>Eukaryota</taxon>
        <taxon>Metazoa</taxon>
        <taxon>Spiralia</taxon>
        <taxon>Gnathifera</taxon>
        <taxon>Rotifera</taxon>
        <taxon>Eurotatoria</taxon>
        <taxon>Monogononta</taxon>
        <taxon>Pseudotrocha</taxon>
        <taxon>Ploima</taxon>
        <taxon>Brachionidae</taxon>
        <taxon>Brachionus</taxon>
    </lineage>
</organism>
<dbReference type="OrthoDB" id="2415320at2759"/>
<dbReference type="PANTHER" id="PTHR31424:SF3">
    <property type="entry name" value="RING-TYPE DOMAIN-CONTAINING PROTEIN"/>
    <property type="match status" value="1"/>
</dbReference>
<reference evidence="1 2" key="1">
    <citation type="journal article" date="2018" name="Sci. Rep.">
        <title>Genomic signatures of local adaptation to the degree of environmental predictability in rotifers.</title>
        <authorList>
            <person name="Franch-Gras L."/>
            <person name="Hahn C."/>
            <person name="Garcia-Roger E.M."/>
            <person name="Carmona M.J."/>
            <person name="Serra M."/>
            <person name="Gomez A."/>
        </authorList>
    </citation>
    <scope>NUCLEOTIDE SEQUENCE [LARGE SCALE GENOMIC DNA]</scope>
    <source>
        <strain evidence="1">HYR1</strain>
    </source>
</reference>
<dbReference type="STRING" id="10195.A0A3M7PF62"/>
<accession>A0A3M7PF62</accession>
<dbReference type="AlphaFoldDB" id="A0A3M7PF62"/>
<evidence type="ECO:0000313" key="2">
    <source>
        <dbReference type="Proteomes" id="UP000276133"/>
    </source>
</evidence>
<name>A0A3M7PF62_BRAPC</name>
<sequence>MENDWLRADSYFDVDKRQAWFIVKDLKTIFDKCDNVCSDIGLSLHKVVLCGLKNQPNFEVDIKEEIENNLSFDHFLYTKDRFLISDQLYVNIRNSINPEIPSNWKMAANVLGLYAASSNFPCLWCKTHKDNLYLIDGSSKRSFKKQLEVIQKASNTKDKHFRYKTHPIISDIEHSRYLIDLLHLFLRISDVLFELFIGTCTLDNFSTSSTYSLNIFKNEKKSINSIMSNLPAIFEKLNIETLFVNELKNAPQINKIWQSFYQIYTSLKNTPSPGADVIKRSTETWLNDIHFIYYRSDVFPYIHAFTNHLHEFIQKESNVNNFNLEGLEKLNDLTNQGYFKHQIKENLP</sequence>
<comment type="caution">
    <text evidence="1">The sequence shown here is derived from an EMBL/GenBank/DDBJ whole genome shotgun (WGS) entry which is preliminary data.</text>
</comment>
<dbReference type="EMBL" id="REGN01011192">
    <property type="protein sequence ID" value="RMZ97776.1"/>
    <property type="molecule type" value="Genomic_DNA"/>
</dbReference>
<gene>
    <name evidence="1" type="ORF">BpHYR1_018011</name>
</gene>
<evidence type="ECO:0000313" key="1">
    <source>
        <dbReference type="EMBL" id="RMZ97776.1"/>
    </source>
</evidence>